<dbReference type="AlphaFoldDB" id="A0A058ZDH8"/>
<organism evidence="2">
    <name type="scientific">Fonticula alba</name>
    <name type="common">Slime mold</name>
    <dbReference type="NCBI Taxonomy" id="691883"/>
    <lineage>
        <taxon>Eukaryota</taxon>
        <taxon>Rotosphaerida</taxon>
        <taxon>Fonticulaceae</taxon>
        <taxon>Fonticula</taxon>
    </lineage>
</organism>
<dbReference type="Proteomes" id="UP000030693">
    <property type="component" value="Unassembled WGS sequence"/>
</dbReference>
<sequence>MCRFLDFHSGSAGLAIDQPEEPIFILRDLTVPVVDSSLLSELSEAYSAESLPGGQAGLAAAAAAAVAGHGRGLPPCEEASSPLEAGERPVSLPEARRLWRALVEATPLLLDTRVAGRLSPCPSRRLRVLVVDQSLPGSDLVSLAVSAGGPLEAAGPGAAAAETRALAAPAAGSLSQSTAGLLSWATGLAMTAIAQSLPRAPGAEGLGEAPGAGAGTAAASLWTMLTGARATPAAPAAESHALVDTAVPGPGPGPGVDPPGEGAGGAESDPGDIRPSAGSRPASPTGDAPPPGAEPAAAAAAAAGTSASPPGQVDVPDESPLVRPPGVVSLPRPTGADVAGELERLLPAAPASARLHLAAGRFYLRQEAGDLDTRLEIAHAELLAAAAVILHPPAWAEALRPQIARLHRGSVIDVTERLIYLQVPCASVFAPVADRRLDAALERACFVLFGAREPCAAPGCACGRARASAAALGLPVPRLPGPGRLAAVAAGLSGPQLDAALARWTERTVATAAGAILRQLVAHPGPRDIWHRGPFRSPADVAAVCALACSAVSEAICTAPQSVVLFLRQLAATAEGGRSPDISEADLPPLSASGADDLTPGLIYALGLVARPDVCPAAVVARPAEAPPADALPALCAEHCAPEPADPPATPGALLDWAPSPSASASELSFDVSMAEVAAARARAASLLAEPPGEGRGSGPGDPSPPGRLAVVSYARFAQRSRSLQRVSECGRSGAGAYGACMVESAALYLIELAAAGPASVAETLGLDAASEEGRRLDRACAARARLWDASTPAPSRPPSPGRGRDHDHNDDEQAFERLCRDLARTVVSSLLVSAFSRSVARDREERWQEPPAAPNECGSPPAPGEQ</sequence>
<keyword evidence="3" id="KW-1185">Reference proteome</keyword>
<feature type="region of interest" description="Disordered" evidence="1">
    <location>
        <begin position="787"/>
        <end position="810"/>
    </location>
</feature>
<feature type="region of interest" description="Disordered" evidence="1">
    <location>
        <begin position="838"/>
        <end position="867"/>
    </location>
</feature>
<evidence type="ECO:0000256" key="1">
    <source>
        <dbReference type="SAM" id="MobiDB-lite"/>
    </source>
</evidence>
<reference evidence="2" key="1">
    <citation type="submission" date="2013-04" db="EMBL/GenBank/DDBJ databases">
        <title>The Genome Sequence of Fonticula alba ATCC 38817.</title>
        <authorList>
            <consortium name="The Broad Institute Genomics Platform"/>
            <person name="Russ C."/>
            <person name="Cuomo C."/>
            <person name="Burger G."/>
            <person name="Gray M.W."/>
            <person name="Holland P.W.H."/>
            <person name="King N."/>
            <person name="Lang F.B.F."/>
            <person name="Roger A.J."/>
            <person name="Ruiz-Trillo I."/>
            <person name="Brown M."/>
            <person name="Walker B."/>
            <person name="Young S."/>
            <person name="Zeng Q."/>
            <person name="Gargeya S."/>
            <person name="Fitzgerald M."/>
            <person name="Haas B."/>
            <person name="Abouelleil A."/>
            <person name="Allen A.W."/>
            <person name="Alvarado L."/>
            <person name="Arachchi H.M."/>
            <person name="Berlin A.M."/>
            <person name="Chapman S.B."/>
            <person name="Gainer-Dewar J."/>
            <person name="Goldberg J."/>
            <person name="Griggs A."/>
            <person name="Gujja S."/>
            <person name="Hansen M."/>
            <person name="Howarth C."/>
            <person name="Imamovic A."/>
            <person name="Ireland A."/>
            <person name="Larimer J."/>
            <person name="McCowan C."/>
            <person name="Murphy C."/>
            <person name="Pearson M."/>
            <person name="Poon T.W."/>
            <person name="Priest M."/>
            <person name="Roberts A."/>
            <person name="Saif S."/>
            <person name="Shea T."/>
            <person name="Sisk P."/>
            <person name="Sykes S."/>
            <person name="Wortman J."/>
            <person name="Nusbaum C."/>
            <person name="Birren B."/>
        </authorList>
    </citation>
    <scope>NUCLEOTIDE SEQUENCE [LARGE SCALE GENOMIC DNA]</scope>
    <source>
        <strain evidence="2">ATCC 38817</strain>
    </source>
</reference>
<gene>
    <name evidence="2" type="ORF">H696_01377</name>
</gene>
<evidence type="ECO:0000313" key="3">
    <source>
        <dbReference type="Proteomes" id="UP000030693"/>
    </source>
</evidence>
<name>A0A058ZDH8_FONAL</name>
<feature type="region of interest" description="Disordered" evidence="1">
    <location>
        <begin position="688"/>
        <end position="709"/>
    </location>
</feature>
<dbReference type="EMBL" id="KB932202">
    <property type="protein sequence ID" value="KCV71968.1"/>
    <property type="molecule type" value="Genomic_DNA"/>
</dbReference>
<feature type="compositionally biased region" description="Basic and acidic residues" evidence="1">
    <location>
        <begin position="840"/>
        <end position="849"/>
    </location>
</feature>
<dbReference type="RefSeq" id="XP_009493546.1">
    <property type="nucleotide sequence ID" value="XM_009495271.1"/>
</dbReference>
<feature type="compositionally biased region" description="Low complexity" evidence="1">
    <location>
        <begin position="294"/>
        <end position="311"/>
    </location>
</feature>
<dbReference type="GeneID" id="20526102"/>
<accession>A0A058ZDH8</accession>
<feature type="region of interest" description="Disordered" evidence="1">
    <location>
        <begin position="235"/>
        <end position="334"/>
    </location>
</feature>
<proteinExistence type="predicted"/>
<protein>
    <submittedName>
        <fullName evidence="2">Uncharacterized protein</fullName>
    </submittedName>
</protein>
<evidence type="ECO:0000313" key="2">
    <source>
        <dbReference type="EMBL" id="KCV71968.1"/>
    </source>
</evidence>